<dbReference type="SUPFAM" id="SSF53335">
    <property type="entry name" value="S-adenosyl-L-methionine-dependent methyltransferases"/>
    <property type="match status" value="1"/>
</dbReference>
<evidence type="ECO:0000313" key="3">
    <source>
        <dbReference type="Proteomes" id="UP000001396"/>
    </source>
</evidence>
<dbReference type="GeneID" id="31360833"/>
<dbReference type="PANTHER" id="PTHR14614:SF157">
    <property type="entry name" value="METHYLTRANSFERASE TYPE 12 DOMAIN-CONTAINING PROTEIN"/>
    <property type="match status" value="1"/>
</dbReference>
<proteinExistence type="predicted"/>
<keyword evidence="3" id="KW-1185">Reference proteome</keyword>
<keyword evidence="2" id="KW-0489">Methyltransferase</keyword>
<dbReference type="InterPro" id="IPR029063">
    <property type="entry name" value="SAM-dependent_MTases_sf"/>
</dbReference>
<dbReference type="OMA" id="CLRKCAP"/>
<feature type="region of interest" description="Disordered" evidence="1">
    <location>
        <begin position="356"/>
        <end position="379"/>
    </location>
</feature>
<dbReference type="InterPro" id="IPR019410">
    <property type="entry name" value="Methyltransf_16"/>
</dbReference>
<comment type="caution">
    <text evidence="2">The sequence shown here is derived from an EMBL/GenBank/DDBJ whole genome shotgun (WGS) entry which is preliminary data.</text>
</comment>
<evidence type="ECO:0000313" key="2">
    <source>
        <dbReference type="EMBL" id="EFA81364.1"/>
    </source>
</evidence>
<name>D3B9X7_HETP5</name>
<dbReference type="CDD" id="cd02440">
    <property type="entry name" value="AdoMet_MTases"/>
    <property type="match status" value="1"/>
</dbReference>
<dbReference type="PANTHER" id="PTHR14614">
    <property type="entry name" value="HEPATOCELLULAR CARCINOMA-ASSOCIATED ANTIGEN"/>
    <property type="match status" value="1"/>
</dbReference>
<reference evidence="2 3" key="1">
    <citation type="journal article" date="2011" name="Genome Res.">
        <title>Phylogeny-wide analysis of social amoeba genomes highlights ancient origins for complex intercellular communication.</title>
        <authorList>
            <person name="Heidel A.J."/>
            <person name="Lawal H.M."/>
            <person name="Felder M."/>
            <person name="Schilde C."/>
            <person name="Helps N.R."/>
            <person name="Tunggal B."/>
            <person name="Rivero F."/>
            <person name="John U."/>
            <person name="Schleicher M."/>
            <person name="Eichinger L."/>
            <person name="Platzer M."/>
            <person name="Noegel A.A."/>
            <person name="Schaap P."/>
            <person name="Gloeckner G."/>
        </authorList>
    </citation>
    <scope>NUCLEOTIDE SEQUENCE [LARGE SCALE GENOMIC DNA]</scope>
    <source>
        <strain evidence="3">ATCC 26659 / Pp 5 / PN500</strain>
    </source>
</reference>
<dbReference type="STRING" id="670386.D3B9X7"/>
<sequence length="379" mass="43220">MSQKRLQEISNQISKIAISNNHSIITKEVLRSNDKDAIHKALDKLNNWINNPNSDIKQLEQTGIFIAMLELLNNEDIEIVRHIVLIFKLLTLKDTILNEILRSLDAVHKLELLLESSYDPMVLEDTATAIECLRRCTPYSIRRVGLGQYNENNGQFQWTLDLQQLHYKDVGVAWRVWDAGIGFTRWILENPQIFEGKEVLELGAGLGIAGLAAGLLCQSVLMTDYTPKIVSTLRENVKMNSVRSKLIRDACKVAPLDWTKDKVPKPFHYQVIIGTEVVYDVNLVEHLANVIHQSLTPDGVFYGTAATIRRGIPEFIKCMEDKFEFEVKVTDFPKRFVPDTNFDTYFFECRKRKNQIPLASSSSSSDDSNQYLDQSSAQQ</sequence>
<dbReference type="EMBL" id="ADBJ01000025">
    <property type="protein sequence ID" value="EFA81364.1"/>
    <property type="molecule type" value="Genomic_DNA"/>
</dbReference>
<organism evidence="2 3">
    <name type="scientific">Heterostelium pallidum (strain ATCC 26659 / Pp 5 / PN500)</name>
    <name type="common">Cellular slime mold</name>
    <name type="synonym">Polysphondylium pallidum</name>
    <dbReference type="NCBI Taxonomy" id="670386"/>
    <lineage>
        <taxon>Eukaryota</taxon>
        <taxon>Amoebozoa</taxon>
        <taxon>Evosea</taxon>
        <taxon>Eumycetozoa</taxon>
        <taxon>Dictyostelia</taxon>
        <taxon>Acytosteliales</taxon>
        <taxon>Acytosteliaceae</taxon>
        <taxon>Heterostelium</taxon>
    </lineage>
</organism>
<dbReference type="Gene3D" id="3.40.50.150">
    <property type="entry name" value="Vaccinia Virus protein VP39"/>
    <property type="match status" value="1"/>
</dbReference>
<dbReference type="RefSeq" id="XP_020433482.1">
    <property type="nucleotide sequence ID" value="XM_020576233.1"/>
</dbReference>
<dbReference type="InterPro" id="IPR016024">
    <property type="entry name" value="ARM-type_fold"/>
</dbReference>
<evidence type="ECO:0000256" key="1">
    <source>
        <dbReference type="SAM" id="MobiDB-lite"/>
    </source>
</evidence>
<dbReference type="GO" id="GO:0008168">
    <property type="term" value="F:methyltransferase activity"/>
    <property type="evidence" value="ECO:0007669"/>
    <property type="project" value="UniProtKB-KW"/>
</dbReference>
<dbReference type="GO" id="GO:0032259">
    <property type="term" value="P:methylation"/>
    <property type="evidence" value="ECO:0007669"/>
    <property type="project" value="UniProtKB-KW"/>
</dbReference>
<dbReference type="AlphaFoldDB" id="D3B9X7"/>
<gene>
    <name evidence="2" type="ORF">PPL_05348</name>
</gene>
<dbReference type="Proteomes" id="UP000001396">
    <property type="component" value="Unassembled WGS sequence"/>
</dbReference>
<protein>
    <submittedName>
        <fullName evidence="2">Methyltransferase type 12 domain-containing protein</fullName>
    </submittedName>
</protein>
<dbReference type="Gene3D" id="1.25.10.10">
    <property type="entry name" value="Leucine-rich Repeat Variant"/>
    <property type="match status" value="1"/>
</dbReference>
<dbReference type="InParanoid" id="D3B9X7"/>
<keyword evidence="2" id="KW-0808">Transferase</keyword>
<dbReference type="SUPFAM" id="SSF48371">
    <property type="entry name" value="ARM repeat"/>
    <property type="match status" value="1"/>
</dbReference>
<accession>D3B9X7</accession>
<dbReference type="InterPro" id="IPR011989">
    <property type="entry name" value="ARM-like"/>
</dbReference>
<feature type="compositionally biased region" description="Polar residues" evidence="1">
    <location>
        <begin position="369"/>
        <end position="379"/>
    </location>
</feature>
<dbReference type="Pfam" id="PF10294">
    <property type="entry name" value="Methyltransf_16"/>
    <property type="match status" value="1"/>
</dbReference>